<evidence type="ECO:0000256" key="1">
    <source>
        <dbReference type="ARBA" id="ARBA00001974"/>
    </source>
</evidence>
<sequence length="556" mass="60470">MSTIQVPVLIVGGGIVGLSASLFLSSHGIKSLLVERHACTSMHPRARGVNRRTMELYRGIGIDEAIRVAGTSLAPSFGMYQGSSLAEIVGSYPRNLAAGPQKLPGAAFFDFGPVDGARGTQDAIEPVLLAAARDEGGDARFSTECLSFDQDGNGVTATLSDRSSKTKLTVHAAYMIAADGAASPIRQQLGVLTTGAGTLGYLLNILFEVDLSDWVRGREFSLCLVNRPEVKGLFASINNRDRWVFHLSYDPQKGEEIRHFPPERCRELIKIALGLPDVDIEIKSILPWEPTVRVAEKFQHGRVFLAGDAAHQMPPWGGQGANTGIADVHNLAWKLATVLNGQASDTLLTTYDAERLPIGRLVSEESGAACDEHGLISLKKSLTAILALIYKIPRLVGYGYHYDSQAICTSDTTPWFWRAMRLLPTPSRILQIGGTAGTRAPHLWVYFNSSEVSTLDLLGKDFVIIAGENGNQWCEAAPKVASSLNVNLRAYRAGPSCELVAPRGRWESLAGITTRGAILVRPDGMVAWHSWSNPLNMQQKLQQVFKQVLCLEETER</sequence>
<dbReference type="Gene3D" id="3.30.9.10">
    <property type="entry name" value="D-Amino Acid Oxidase, subunit A, domain 2"/>
    <property type="match status" value="1"/>
</dbReference>
<keyword evidence="5" id="KW-1133">Transmembrane helix</keyword>
<proteinExistence type="predicted"/>
<feature type="transmembrane region" description="Helical" evidence="5">
    <location>
        <begin position="6"/>
        <end position="24"/>
    </location>
</feature>
<dbReference type="Proteomes" id="UP000717696">
    <property type="component" value="Unassembled WGS sequence"/>
</dbReference>
<dbReference type="OrthoDB" id="2690153at2759"/>
<evidence type="ECO:0000256" key="5">
    <source>
        <dbReference type="SAM" id="Phobius"/>
    </source>
</evidence>
<evidence type="ECO:0000313" key="7">
    <source>
        <dbReference type="EMBL" id="KAH7140342.1"/>
    </source>
</evidence>
<dbReference type="GO" id="GO:0016709">
    <property type="term" value="F:oxidoreductase activity, acting on paired donors, with incorporation or reduction of molecular oxygen, NAD(P)H as one donor, and incorporation of one atom of oxygen"/>
    <property type="evidence" value="ECO:0007669"/>
    <property type="project" value="UniProtKB-ARBA"/>
</dbReference>
<dbReference type="SUPFAM" id="SSF51905">
    <property type="entry name" value="FAD/NAD(P)-binding domain"/>
    <property type="match status" value="1"/>
</dbReference>
<dbReference type="Pfam" id="PF21274">
    <property type="entry name" value="Rng_hyd_C"/>
    <property type="match status" value="1"/>
</dbReference>
<dbReference type="EMBL" id="JAGMUU010000013">
    <property type="protein sequence ID" value="KAH7140342.1"/>
    <property type="molecule type" value="Genomic_DNA"/>
</dbReference>
<dbReference type="AlphaFoldDB" id="A0A9P9J045"/>
<protein>
    <submittedName>
        <fullName evidence="7">FAD binding domain-containing protein</fullName>
    </submittedName>
</protein>
<keyword evidence="4" id="KW-0560">Oxidoreductase</keyword>
<dbReference type="InterPro" id="IPR036188">
    <property type="entry name" value="FAD/NAD-bd_sf"/>
</dbReference>
<evidence type="ECO:0000256" key="4">
    <source>
        <dbReference type="ARBA" id="ARBA00023002"/>
    </source>
</evidence>
<dbReference type="PANTHER" id="PTHR43004">
    <property type="entry name" value="TRK SYSTEM POTASSIUM UPTAKE PROTEIN"/>
    <property type="match status" value="1"/>
</dbReference>
<comment type="caution">
    <text evidence="7">The sequence shown here is derived from an EMBL/GenBank/DDBJ whole genome shotgun (WGS) entry which is preliminary data.</text>
</comment>
<dbReference type="PRINTS" id="PR00420">
    <property type="entry name" value="RNGMNOXGNASE"/>
</dbReference>
<dbReference type="PANTHER" id="PTHR43004:SF19">
    <property type="entry name" value="BINDING MONOOXYGENASE, PUTATIVE (JCVI)-RELATED"/>
    <property type="match status" value="1"/>
</dbReference>
<keyword evidence="8" id="KW-1185">Reference proteome</keyword>
<keyword evidence="5" id="KW-0472">Membrane</keyword>
<dbReference type="InterPro" id="IPR002938">
    <property type="entry name" value="FAD-bd"/>
</dbReference>
<evidence type="ECO:0000256" key="2">
    <source>
        <dbReference type="ARBA" id="ARBA00022630"/>
    </source>
</evidence>
<reference evidence="7" key="1">
    <citation type="journal article" date="2021" name="Nat. Commun.">
        <title>Genetic determinants of endophytism in the Arabidopsis root mycobiome.</title>
        <authorList>
            <person name="Mesny F."/>
            <person name="Miyauchi S."/>
            <person name="Thiergart T."/>
            <person name="Pickel B."/>
            <person name="Atanasova L."/>
            <person name="Karlsson M."/>
            <person name="Huettel B."/>
            <person name="Barry K.W."/>
            <person name="Haridas S."/>
            <person name="Chen C."/>
            <person name="Bauer D."/>
            <person name="Andreopoulos W."/>
            <person name="Pangilinan J."/>
            <person name="LaButti K."/>
            <person name="Riley R."/>
            <person name="Lipzen A."/>
            <person name="Clum A."/>
            <person name="Drula E."/>
            <person name="Henrissat B."/>
            <person name="Kohler A."/>
            <person name="Grigoriev I.V."/>
            <person name="Martin F.M."/>
            <person name="Hacquard S."/>
        </authorList>
    </citation>
    <scope>NUCLEOTIDE SEQUENCE</scope>
    <source>
        <strain evidence="7">MPI-CAGE-AT-0021</strain>
    </source>
</reference>
<feature type="domain" description="FAD-binding" evidence="6">
    <location>
        <begin position="6"/>
        <end position="364"/>
    </location>
</feature>
<gene>
    <name evidence="7" type="ORF">B0J13DRAFT_557548</name>
</gene>
<evidence type="ECO:0000259" key="6">
    <source>
        <dbReference type="Pfam" id="PF01494"/>
    </source>
</evidence>
<name>A0A9P9J045_9HYPO</name>
<dbReference type="Pfam" id="PF01494">
    <property type="entry name" value="FAD_binding_3"/>
    <property type="match status" value="1"/>
</dbReference>
<dbReference type="InterPro" id="IPR050641">
    <property type="entry name" value="RIFMO-like"/>
</dbReference>
<dbReference type="Gene3D" id="3.40.30.120">
    <property type="match status" value="1"/>
</dbReference>
<keyword evidence="2" id="KW-0285">Flavoprotein</keyword>
<dbReference type="Gene3D" id="3.50.50.60">
    <property type="entry name" value="FAD/NAD(P)-binding domain"/>
    <property type="match status" value="1"/>
</dbReference>
<evidence type="ECO:0000256" key="3">
    <source>
        <dbReference type="ARBA" id="ARBA00022827"/>
    </source>
</evidence>
<comment type="cofactor">
    <cofactor evidence="1">
        <name>FAD</name>
        <dbReference type="ChEBI" id="CHEBI:57692"/>
    </cofactor>
</comment>
<keyword evidence="5" id="KW-0812">Transmembrane</keyword>
<accession>A0A9P9J045</accession>
<keyword evidence="3" id="KW-0274">FAD</keyword>
<evidence type="ECO:0000313" key="8">
    <source>
        <dbReference type="Proteomes" id="UP000717696"/>
    </source>
</evidence>
<organism evidence="7 8">
    <name type="scientific">Dactylonectria estremocensis</name>
    <dbReference type="NCBI Taxonomy" id="1079267"/>
    <lineage>
        <taxon>Eukaryota</taxon>
        <taxon>Fungi</taxon>
        <taxon>Dikarya</taxon>
        <taxon>Ascomycota</taxon>
        <taxon>Pezizomycotina</taxon>
        <taxon>Sordariomycetes</taxon>
        <taxon>Hypocreomycetidae</taxon>
        <taxon>Hypocreales</taxon>
        <taxon>Nectriaceae</taxon>
        <taxon>Dactylonectria</taxon>
    </lineage>
</organism>
<dbReference type="GO" id="GO:0071949">
    <property type="term" value="F:FAD binding"/>
    <property type="evidence" value="ECO:0007669"/>
    <property type="project" value="InterPro"/>
</dbReference>